<evidence type="ECO:0000256" key="5">
    <source>
        <dbReference type="ARBA" id="ARBA00023212"/>
    </source>
</evidence>
<gene>
    <name evidence="9" type="ORF">BASA50_000266</name>
</gene>
<reference evidence="9 10" key="1">
    <citation type="submission" date="2021-02" db="EMBL/GenBank/DDBJ databases">
        <title>Variation within the Batrachochytrium salamandrivorans European outbreak.</title>
        <authorList>
            <person name="Kelly M."/>
            <person name="Pasmans F."/>
            <person name="Shea T.P."/>
            <person name="Munoz J.F."/>
            <person name="Carranza S."/>
            <person name="Cuomo C.A."/>
            <person name="Martel A."/>
        </authorList>
    </citation>
    <scope>NUCLEOTIDE SEQUENCE [LARGE SCALE GENOMIC DNA]</scope>
    <source>
        <strain evidence="9 10">AMFP18/2</strain>
    </source>
</reference>
<keyword evidence="4" id="KW-0493">Microtubule</keyword>
<keyword evidence="5" id="KW-0206">Cytoskeleton</keyword>
<proteinExistence type="inferred from homology"/>
<evidence type="ECO:0000256" key="2">
    <source>
        <dbReference type="ARBA" id="ARBA00022490"/>
    </source>
</evidence>
<dbReference type="PANTHER" id="PTHR34252:SF1">
    <property type="entry name" value="CENTRIOLAR SATELLITE-ASSOCIATED TUBULIN POLYGLUTAMYLASE COMPLEX REGULATOR 1"/>
    <property type="match status" value="1"/>
</dbReference>
<dbReference type="PANTHER" id="PTHR34252">
    <property type="entry name" value="UPF0705 PROTEIN C11ORF49"/>
    <property type="match status" value="1"/>
</dbReference>
<organism evidence="9 10">
    <name type="scientific">Batrachochytrium salamandrivorans</name>
    <dbReference type="NCBI Taxonomy" id="1357716"/>
    <lineage>
        <taxon>Eukaryota</taxon>
        <taxon>Fungi</taxon>
        <taxon>Fungi incertae sedis</taxon>
        <taxon>Chytridiomycota</taxon>
        <taxon>Chytridiomycota incertae sedis</taxon>
        <taxon>Chytridiomycetes</taxon>
        <taxon>Rhizophydiales</taxon>
        <taxon>Rhizophydiales incertae sedis</taxon>
        <taxon>Batrachochytrium</taxon>
    </lineage>
</organism>
<dbReference type="EMBL" id="JAFCIX010000570">
    <property type="protein sequence ID" value="KAH6586902.1"/>
    <property type="molecule type" value="Genomic_DNA"/>
</dbReference>
<evidence type="ECO:0000256" key="6">
    <source>
        <dbReference type="ARBA" id="ARBA00033750"/>
    </source>
</evidence>
<name>A0ABQ8EUQ1_9FUNG</name>
<comment type="similarity">
    <text evidence="6">Belongs to the CSTPP1 family.</text>
</comment>
<evidence type="ECO:0000256" key="7">
    <source>
        <dbReference type="ARBA" id="ARBA00033769"/>
    </source>
</evidence>
<keyword evidence="2" id="KW-0963">Cytoplasm</keyword>
<keyword evidence="10" id="KW-1185">Reference proteome</keyword>
<accession>A0ABQ8EUQ1</accession>
<dbReference type="InterPro" id="IPR038968">
    <property type="entry name" value="CSTPP1"/>
</dbReference>
<dbReference type="Proteomes" id="UP001648503">
    <property type="component" value="Unassembled WGS sequence"/>
</dbReference>
<evidence type="ECO:0000313" key="9">
    <source>
        <dbReference type="EMBL" id="KAH6586902.1"/>
    </source>
</evidence>
<evidence type="ECO:0000313" key="10">
    <source>
        <dbReference type="Proteomes" id="UP001648503"/>
    </source>
</evidence>
<evidence type="ECO:0000256" key="4">
    <source>
        <dbReference type="ARBA" id="ARBA00022701"/>
    </source>
</evidence>
<comment type="caution">
    <text evidence="9">The sequence shown here is derived from an EMBL/GenBank/DDBJ whole genome shotgun (WGS) entry which is preliminary data.</text>
</comment>
<evidence type="ECO:0000256" key="8">
    <source>
        <dbReference type="ARBA" id="ARBA00045673"/>
    </source>
</evidence>
<comment type="subcellular location">
    <subcellularLocation>
        <location evidence="1">Cytoplasm</location>
        <location evidence="1">Cytoskeleton</location>
        <location evidence="1">Microtubule organizing center</location>
        <location evidence="1">Centrosome</location>
        <location evidence="1">Centriolar satellite</location>
    </subcellularLocation>
</comment>
<protein>
    <recommendedName>
        <fullName evidence="7">Centriolar satellite-associated tubulin polyglutamylase complex regulator 1</fullName>
    </recommendedName>
</protein>
<sequence length="206" mass="23224">MTILINTTSVSTWSFDSVRRGQHIIGRRFEFIVKSPRNRAAFVKQLSQVLPQEKRYSIEELHQFTEILCPDFPVHALHHAEQLACHAQGMQGFESEPICIPPLNISAVTLGGLTSKSQTRTKPSLILENGPTLFSSIFMAAFRVCFIYHEFLVFMLNSIERQFESFKVMSPGVDSWTSTELYAIEMSVSVDLETAAAEIPLSRQAP</sequence>
<evidence type="ECO:0000256" key="3">
    <source>
        <dbReference type="ARBA" id="ARBA00022553"/>
    </source>
</evidence>
<comment type="function">
    <text evidence="8">Regulator of the tubulin polyglutamylase complex (TPGC) that controls cytoskeletal organization, nuclear shape, and cilium disassembly by balancing microtubule and actin assembly. Regulates the assembly and stability of the TPGC and thereby modulates polyglutamylation of the microtubule, which antagonizes MAP4 binding.</text>
</comment>
<keyword evidence="3" id="KW-0597">Phosphoprotein</keyword>
<evidence type="ECO:0000256" key="1">
    <source>
        <dbReference type="ARBA" id="ARBA00004607"/>
    </source>
</evidence>